<name>A0A2R5F834_9PROT</name>
<keyword evidence="2" id="KW-0472">Membrane</keyword>
<feature type="coiled-coil region" evidence="1">
    <location>
        <begin position="54"/>
        <end position="116"/>
    </location>
</feature>
<organism evidence="3 4">
    <name type="scientific">Novimethylophilus kurashikiensis</name>
    <dbReference type="NCBI Taxonomy" id="1825523"/>
    <lineage>
        <taxon>Bacteria</taxon>
        <taxon>Pseudomonadati</taxon>
        <taxon>Pseudomonadota</taxon>
        <taxon>Betaproteobacteria</taxon>
        <taxon>Nitrosomonadales</taxon>
        <taxon>Methylophilaceae</taxon>
        <taxon>Novimethylophilus</taxon>
    </lineage>
</organism>
<evidence type="ECO:0000313" key="3">
    <source>
        <dbReference type="EMBL" id="GBG13979.1"/>
    </source>
</evidence>
<keyword evidence="4" id="KW-1185">Reference proteome</keyword>
<comment type="caution">
    <text evidence="3">The sequence shown here is derived from an EMBL/GenBank/DDBJ whole genome shotgun (WGS) entry which is preliminary data.</text>
</comment>
<protein>
    <submittedName>
        <fullName evidence="3">Uncharacterized protein</fullName>
    </submittedName>
</protein>
<evidence type="ECO:0000256" key="1">
    <source>
        <dbReference type="SAM" id="Coils"/>
    </source>
</evidence>
<dbReference type="EMBL" id="BDOQ01000004">
    <property type="protein sequence ID" value="GBG13979.1"/>
    <property type="molecule type" value="Genomic_DNA"/>
</dbReference>
<dbReference type="Proteomes" id="UP000245081">
    <property type="component" value="Unassembled WGS sequence"/>
</dbReference>
<proteinExistence type="predicted"/>
<evidence type="ECO:0000313" key="4">
    <source>
        <dbReference type="Proteomes" id="UP000245081"/>
    </source>
</evidence>
<evidence type="ECO:0000256" key="2">
    <source>
        <dbReference type="SAM" id="Phobius"/>
    </source>
</evidence>
<keyword evidence="2" id="KW-0812">Transmembrane</keyword>
<accession>A0A2R5F834</accession>
<dbReference type="InterPro" id="IPR046703">
    <property type="entry name" value="DUF6776"/>
</dbReference>
<reference evidence="3 4" key="1">
    <citation type="journal article" date="2018" name="Environ. Microbiol.">
        <title>Isolation and genomic characterization of Novimethylophilus kurashikiensis gen. nov. sp. nov., a new lanthanide-dependent methylotrophic species of Methylophilaceae.</title>
        <authorList>
            <person name="Lv H."/>
            <person name="Sahin N."/>
            <person name="Tani A."/>
        </authorList>
    </citation>
    <scope>NUCLEOTIDE SEQUENCE [LARGE SCALE GENOMIC DNA]</scope>
    <source>
        <strain evidence="3 4">La2-4</strain>
    </source>
</reference>
<sequence length="236" mass="26680">MRRLTRKFKSRFGPTARSVAVRPELPWYWRLVIAAAFVLLGFGLGYWRYGSGTSGDLRQELARLMQDNQRLHAEAIHVERAQQITTVAQKDLTKDLSALQEENVRLKEDVAFYRSILEDGSGAAVIKLHSFKVNAGPRQGEYQYRLLLVQSGKHDKSVQGTLQLTVNGMKDDKPIAQQIMGERSAQRNGKVNFKYYQPVEGVFVLPPQIVPQSIEARFYQSGSTEPKLTQTVALTN</sequence>
<feature type="transmembrane region" description="Helical" evidence="2">
    <location>
        <begin position="27"/>
        <end position="49"/>
    </location>
</feature>
<dbReference type="Pfam" id="PF20567">
    <property type="entry name" value="DUF6776"/>
    <property type="match status" value="1"/>
</dbReference>
<dbReference type="AlphaFoldDB" id="A0A2R5F834"/>
<keyword evidence="2" id="KW-1133">Transmembrane helix</keyword>
<gene>
    <name evidence="3" type="ORF">NMK_1532</name>
</gene>
<keyword evidence="1" id="KW-0175">Coiled coil</keyword>